<reference evidence="4" key="1">
    <citation type="submission" date="2022-07" db="EMBL/GenBank/DDBJ databases">
        <authorList>
            <person name="Macas J."/>
            <person name="Novak P."/>
            <person name="Neumann P."/>
        </authorList>
    </citation>
    <scope>NUCLEOTIDE SEQUENCE</scope>
</reference>
<evidence type="ECO:0000313" key="5">
    <source>
        <dbReference type="Proteomes" id="UP001152484"/>
    </source>
</evidence>
<keyword evidence="2" id="KW-1133">Transmembrane helix</keyword>
<dbReference type="Proteomes" id="UP001152484">
    <property type="component" value="Unassembled WGS sequence"/>
</dbReference>
<dbReference type="Gene3D" id="3.40.50.1820">
    <property type="entry name" value="alpha/beta hydrolase"/>
    <property type="match status" value="1"/>
</dbReference>
<dbReference type="PANTHER" id="PTHR46483">
    <property type="entry name" value="PHOSPHOLIPASE A1 PLIP2, CHLOROPLASTIC"/>
    <property type="match status" value="1"/>
</dbReference>
<dbReference type="Pfam" id="PF01764">
    <property type="entry name" value="Lipase_3"/>
    <property type="match status" value="1"/>
</dbReference>
<keyword evidence="2" id="KW-0812">Transmembrane</keyword>
<feature type="transmembrane region" description="Helical" evidence="2">
    <location>
        <begin position="688"/>
        <end position="712"/>
    </location>
</feature>
<dbReference type="InterPro" id="IPR029058">
    <property type="entry name" value="AB_hydrolase_fold"/>
</dbReference>
<comment type="caution">
    <text evidence="4">The sequence shown here is derived from an EMBL/GenBank/DDBJ whole genome shotgun (WGS) entry which is preliminary data.</text>
</comment>
<protein>
    <recommendedName>
        <fullName evidence="3">Fungal lipase-type domain-containing protein</fullName>
    </recommendedName>
</protein>
<gene>
    <name evidence="4" type="ORF">CEURO_LOCUS19678</name>
</gene>
<dbReference type="GO" id="GO:0008970">
    <property type="term" value="F:phospholipase A1 activity"/>
    <property type="evidence" value="ECO:0007669"/>
    <property type="project" value="InterPro"/>
</dbReference>
<keyword evidence="2" id="KW-0472">Membrane</keyword>
<proteinExistence type="predicted"/>
<keyword evidence="5" id="KW-1185">Reference proteome</keyword>
<evidence type="ECO:0000256" key="2">
    <source>
        <dbReference type="SAM" id="Phobius"/>
    </source>
</evidence>
<name>A0A9P1ELI3_CUSEU</name>
<accession>A0A9P1ELI3</accession>
<evidence type="ECO:0000313" key="4">
    <source>
        <dbReference type="EMBL" id="CAH9112643.1"/>
    </source>
</evidence>
<dbReference type="InterPro" id="IPR043367">
    <property type="entry name" value="PLIP1/2/3"/>
</dbReference>
<dbReference type="EMBL" id="CAMAPE010000060">
    <property type="protein sequence ID" value="CAH9112643.1"/>
    <property type="molecule type" value="Genomic_DNA"/>
</dbReference>
<dbReference type="OrthoDB" id="438440at2759"/>
<keyword evidence="1" id="KW-0378">Hydrolase</keyword>
<evidence type="ECO:0000259" key="3">
    <source>
        <dbReference type="Pfam" id="PF01764"/>
    </source>
</evidence>
<evidence type="ECO:0000256" key="1">
    <source>
        <dbReference type="ARBA" id="ARBA00022801"/>
    </source>
</evidence>
<dbReference type="PANTHER" id="PTHR46483:SF4">
    <property type="entry name" value="PHOSPHOLIPASE A1 PLIP2, CHLOROPLASTIC"/>
    <property type="match status" value="1"/>
</dbReference>
<organism evidence="4 5">
    <name type="scientific">Cuscuta europaea</name>
    <name type="common">European dodder</name>
    <dbReference type="NCBI Taxonomy" id="41803"/>
    <lineage>
        <taxon>Eukaryota</taxon>
        <taxon>Viridiplantae</taxon>
        <taxon>Streptophyta</taxon>
        <taxon>Embryophyta</taxon>
        <taxon>Tracheophyta</taxon>
        <taxon>Spermatophyta</taxon>
        <taxon>Magnoliopsida</taxon>
        <taxon>eudicotyledons</taxon>
        <taxon>Gunneridae</taxon>
        <taxon>Pentapetalae</taxon>
        <taxon>asterids</taxon>
        <taxon>lamiids</taxon>
        <taxon>Solanales</taxon>
        <taxon>Convolvulaceae</taxon>
        <taxon>Cuscuteae</taxon>
        <taxon>Cuscuta</taxon>
        <taxon>Cuscuta subgen. Cuscuta</taxon>
    </lineage>
</organism>
<sequence length="715" mass="78963">MDSLCLKAGVQGVSTPIAVAAGAARLEFRTARPSHVTASAVGRSMAVDEPSSSPWGFSFRHPLKSLWPKTRYDAVTVDSPILAEEKEDSRDARPSGNWATKFLSLGSPPSEEEEAKIGGGFGESDARFQRKIDVADENIGTPGVGGADEDCDVCHVDDEDQANIEFDRDSFSKLLRRVSLADARLYSKMAYLGNLAYSVAQIKSENLLRRQKLRFITSSLEKKQLTLEAESKTGLVEEDQLKKENEVAKANVAKGDEEMNVKGNGMKPSAVYRAASYLYSHTTGFLPFKSSQSNEDELKRSSVRSDVNMDVMNGEVASFMATTDSVTSVVAAKEEVKQAVADDLNSTHSSPCEWFVCDDDHSGTRFFVIQGSETLESWQANLLFEPAQFEDLDVPVHRGIYEAAKGMYEQILPEVRAHMKSRGNRAKFRFTGHSLGGSLSLLLNLMLLIRGEVPPYSLLPIITFGSPSVMCGGDHLLRKLGLPRSHVQSITLHRDIVPRAFSCKYPNHIAEFLKAVNGNFRNHPCLNNQKLLYAPMGELFILQPDEEFSPSHHLLPTGSGLYLLTCAVGGDATSNPEKLIQTAQAVFLNSPHPLEILSDRAAYGTGGTVQRDHDMNSYIKSIRAVIHQELNRIRKSRKEHMKTIRVWWPFVGAGGANVVKTTSGKIGERQFRFAGMLMKSGKESFKRFSTLVASQHMHFLVVFLFPACLLVLKVV</sequence>
<feature type="domain" description="Fungal lipase-type" evidence="3">
    <location>
        <begin position="367"/>
        <end position="503"/>
    </location>
</feature>
<dbReference type="GO" id="GO:0006629">
    <property type="term" value="P:lipid metabolic process"/>
    <property type="evidence" value="ECO:0007669"/>
    <property type="project" value="InterPro"/>
</dbReference>
<dbReference type="InterPro" id="IPR002921">
    <property type="entry name" value="Fungal_lipase-type"/>
</dbReference>
<dbReference type="SUPFAM" id="SSF53474">
    <property type="entry name" value="alpha/beta-Hydrolases"/>
    <property type="match status" value="1"/>
</dbReference>
<dbReference type="AlphaFoldDB" id="A0A9P1ELI3"/>